<dbReference type="Proteomes" id="UP000320421">
    <property type="component" value="Chromosome"/>
</dbReference>
<dbReference type="EMBL" id="CP036266">
    <property type="protein sequence ID" value="QDT22116.1"/>
    <property type="molecule type" value="Genomic_DNA"/>
</dbReference>
<reference evidence="2 3" key="1">
    <citation type="submission" date="2019-02" db="EMBL/GenBank/DDBJ databases">
        <title>Deep-cultivation of Planctomycetes and their phenomic and genomic characterization uncovers novel biology.</title>
        <authorList>
            <person name="Wiegand S."/>
            <person name="Jogler M."/>
            <person name="Boedeker C."/>
            <person name="Pinto D."/>
            <person name="Vollmers J."/>
            <person name="Rivas-Marin E."/>
            <person name="Kohn T."/>
            <person name="Peeters S.H."/>
            <person name="Heuer A."/>
            <person name="Rast P."/>
            <person name="Oberbeckmann S."/>
            <person name="Bunk B."/>
            <person name="Jeske O."/>
            <person name="Meyerdierks A."/>
            <person name="Storesund J.E."/>
            <person name="Kallscheuer N."/>
            <person name="Luecker S."/>
            <person name="Lage O.M."/>
            <person name="Pohl T."/>
            <person name="Merkel B.J."/>
            <person name="Hornburger P."/>
            <person name="Mueller R.-W."/>
            <person name="Bruemmer F."/>
            <person name="Labrenz M."/>
            <person name="Spormann A.M."/>
            <person name="Op den Camp H."/>
            <person name="Overmann J."/>
            <person name="Amann R."/>
            <person name="Jetten M.S.M."/>
            <person name="Mascher T."/>
            <person name="Medema M.H."/>
            <person name="Devos D.P."/>
            <person name="Kaster A.-K."/>
            <person name="Ovreas L."/>
            <person name="Rohde M."/>
            <person name="Galperin M.Y."/>
            <person name="Jogler C."/>
        </authorList>
    </citation>
    <scope>NUCLEOTIDE SEQUENCE [LARGE SCALE GENOMIC DNA]</scope>
    <source>
        <strain evidence="2 3">HG66A1</strain>
    </source>
</reference>
<sequence length="349" mass="39818" precursor="true">MRVTRQIVCFLCLTLLTSVSWSAPPETEAKLQELIQEIQKNEGLYPSLKVELTRSHTDEQAWLSIPGKERIERVAKISLVTQGKQFREQIREEGEHAVISGGLGGPIAPRAKKSKPNRVKTGTEIWTEVSNGQVCRILNESLFPAEKEPRIFNGQITDRVPPLPNLARPHMFLSTGLTGVPLSVSLRGDDAARADQGSSSDKNREQPHIRVLDTVEFQGHPCIRVRRETSHVRREYWLAEDRNLIPVRILSFDGRGTEFLPSSEAVVEDWWELQPGVWYPRRATIKRFKTSRFRREEKPVLAWRMDFAAQSAELNPKVETSLFSQLDFPPGTSVSVWEEGKQVRTYEQE</sequence>
<evidence type="ECO:0000313" key="3">
    <source>
        <dbReference type="Proteomes" id="UP000320421"/>
    </source>
</evidence>
<gene>
    <name evidence="2" type="ORF">HG66A1_39230</name>
</gene>
<evidence type="ECO:0000256" key="1">
    <source>
        <dbReference type="SAM" id="SignalP"/>
    </source>
</evidence>
<accession>A0A517PRW7</accession>
<proteinExistence type="predicted"/>
<name>A0A517PRW7_9PLAN</name>
<evidence type="ECO:0008006" key="4">
    <source>
        <dbReference type="Google" id="ProtNLM"/>
    </source>
</evidence>
<organism evidence="2 3">
    <name type="scientific">Gimesia chilikensis</name>
    <dbReference type="NCBI Taxonomy" id="2605989"/>
    <lineage>
        <taxon>Bacteria</taxon>
        <taxon>Pseudomonadati</taxon>
        <taxon>Planctomycetota</taxon>
        <taxon>Planctomycetia</taxon>
        <taxon>Planctomycetales</taxon>
        <taxon>Planctomycetaceae</taxon>
        <taxon>Gimesia</taxon>
    </lineage>
</organism>
<feature type="chain" id="PRO_5021992105" description="Outer membrane lipoprotein-sorting protein" evidence="1">
    <location>
        <begin position="23"/>
        <end position="349"/>
    </location>
</feature>
<evidence type="ECO:0000313" key="2">
    <source>
        <dbReference type="EMBL" id="QDT22116.1"/>
    </source>
</evidence>
<feature type="signal peptide" evidence="1">
    <location>
        <begin position="1"/>
        <end position="22"/>
    </location>
</feature>
<dbReference type="Gene3D" id="2.50.20.10">
    <property type="entry name" value="Lipoprotein localisation LolA/LolB/LppX"/>
    <property type="match status" value="1"/>
</dbReference>
<dbReference type="OrthoDB" id="221711at2"/>
<keyword evidence="1" id="KW-0732">Signal</keyword>
<keyword evidence="3" id="KW-1185">Reference proteome</keyword>
<protein>
    <recommendedName>
        <fullName evidence="4">Outer membrane lipoprotein-sorting protein</fullName>
    </recommendedName>
</protein>
<dbReference type="AlphaFoldDB" id="A0A517PRW7"/>
<dbReference type="RefSeq" id="WP_145187468.1">
    <property type="nucleotide sequence ID" value="NZ_CP036266.1"/>
</dbReference>